<keyword evidence="5 7" id="KW-0472">Membrane</keyword>
<dbReference type="Proteomes" id="UP000000437">
    <property type="component" value="Chromosome 13"/>
</dbReference>
<reference evidence="11" key="7">
    <citation type="journal article" date="2014" name="Proc. Natl. Acad. Sci. U.S.A.">
        <title>Dynamic gene expression by putative hair-cell progenitors during regeneration in the zebrafish lateral line.</title>
        <authorList>
            <person name="Steiner A.B."/>
            <person name="Kim T."/>
            <person name="Cabot V."/>
            <person name="Hudspeth A.J."/>
        </authorList>
    </citation>
    <scope>NUCLEOTIDE SEQUENCE</scope>
</reference>
<dbReference type="PANTHER" id="PTHR22730:SF4">
    <property type="entry name" value="PROMININ-1-A-LIKE"/>
    <property type="match status" value="1"/>
</dbReference>
<evidence type="ECO:0000313" key="11">
    <source>
        <dbReference type="RefSeq" id="NP_001289158.1"/>
    </source>
</evidence>
<reference evidence="11" key="10">
    <citation type="journal article" date="2019" name="Genes (Basel)">
        <title>Meta-Analysis of Grainyhead-Like Dependent Transcriptional Networks: A Roadmap for Identifying Novel Conserved Genetic Pathways.</title>
        <authorList>
            <person name="Mathiyalagan N."/>
            <person name="Miles L.B."/>
            <person name="Anderson P.J."/>
            <person name="Wilanowski T."/>
            <person name="Grills B.L."/>
            <person name="McDonald S.J."/>
            <person name="Keightley M.C."/>
            <person name="Charzynska A."/>
            <person name="Dabrowski M."/>
            <person name="Dworkin S."/>
        </authorList>
    </citation>
    <scope>NUCLEOTIDE SEQUENCE</scope>
</reference>
<reference evidence="11" key="4">
    <citation type="journal article" date="2010" name="Dev. Dyn.">
        <title>Expression of the zebrafish CD133/prominin1 genes in cellular proliferation zones in the embryonic central nervous system and sensory organs.</title>
        <authorList>
            <person name="McGrail M."/>
            <person name="Batz L."/>
            <person name="Noack K."/>
            <person name="Pandey S."/>
            <person name="Huang Y."/>
            <person name="Gu X."/>
            <person name="Essner J.J."/>
        </authorList>
    </citation>
    <scope>NUCLEOTIDE SEQUENCE</scope>
</reference>
<dbReference type="PANTHER" id="PTHR22730">
    <property type="entry name" value="PROMININ PROM PROTEIN"/>
    <property type="match status" value="1"/>
</dbReference>
<dbReference type="EMBL" id="HQ698925">
    <property type="protein sequence ID" value="ADY06443.1"/>
    <property type="molecule type" value="mRNA"/>
</dbReference>
<keyword evidence="8 11" id="KW-0732">Signal</keyword>
<evidence type="ECO:0000256" key="1">
    <source>
        <dbReference type="ARBA" id="ARBA00004475"/>
    </source>
</evidence>
<reference evidence="11" key="13">
    <citation type="submission" date="2025-04" db="UniProtKB">
        <authorList>
            <consortium name="RefSeq"/>
        </authorList>
    </citation>
    <scope>IDENTIFICATION</scope>
</reference>
<feature type="signal peptide" evidence="8">
    <location>
        <begin position="1"/>
        <end position="24"/>
    </location>
</feature>
<feature type="transmembrane region" description="Helical" evidence="7">
    <location>
        <begin position="100"/>
        <end position="129"/>
    </location>
</feature>
<feature type="transmembrane region" description="Helical" evidence="7">
    <location>
        <begin position="465"/>
        <end position="492"/>
    </location>
</feature>
<keyword evidence="10" id="KW-1185">Reference proteome</keyword>
<evidence type="ECO:0000256" key="6">
    <source>
        <dbReference type="ARBA" id="ARBA00023180"/>
    </source>
</evidence>
<dbReference type="GO" id="GO:0031528">
    <property type="term" value="C:microvillus membrane"/>
    <property type="evidence" value="ECO:0007669"/>
    <property type="project" value="UniProtKB-SubCell"/>
</dbReference>
<dbReference type="AlphaFoldDB" id="V9I0H1"/>
<keyword evidence="3 7" id="KW-0812">Transmembrane</keyword>
<dbReference type="RefSeq" id="NP_001289158.1">
    <property type="nucleotide sequence ID" value="NM_001302229.1"/>
</dbReference>
<reference evidence="11" key="1">
    <citation type="journal article" date="2003" name="J. Biol. Chem.">
        <title>Characterization of prominin-2, a new member of the prominin family of pentaspan membrane glycoproteins.</title>
        <authorList>
            <person name="Fargeas C.A."/>
            <person name="Florek M."/>
            <person name="Huttner W.B."/>
            <person name="Corbeil D."/>
        </authorList>
    </citation>
    <scope>NUCLEOTIDE SEQUENCE</scope>
</reference>
<comment type="similarity">
    <text evidence="2">Belongs to the prominin family.</text>
</comment>
<dbReference type="Pfam" id="PF05478">
    <property type="entry name" value="Prominin"/>
    <property type="match status" value="1"/>
</dbReference>
<dbReference type="GeneID" id="556596"/>
<reference evidence="10" key="6">
    <citation type="journal article" date="2013" name="Nature">
        <title>The zebrafish reference genome sequence and its relationship to the human genome.</title>
        <authorList>
            <consortium name="Genome Reference Consortium Zebrafish"/>
            <person name="Howe K."/>
            <person name="Clark M.D."/>
            <person name="Torroja C.F."/>
            <person name="Torrance J."/>
            <person name="Berthelot C."/>
            <person name="Muffato M."/>
            <person name="Collins J.E."/>
            <person name="Humphray S."/>
            <person name="McLaren K."/>
            <person name="Matthews L."/>
            <person name="McLaren S."/>
            <person name="Sealy I."/>
            <person name="Caccamo M."/>
            <person name="Churcher C."/>
            <person name="Scott C."/>
            <person name="Barrett J.C."/>
            <person name="Koch R."/>
            <person name="Rauch G.J."/>
            <person name="White S."/>
            <person name="Chow W."/>
            <person name="Kilian B."/>
            <person name="Quintais L.T."/>
            <person name="Guerra-Assuncao J.A."/>
            <person name="Zhou Y."/>
            <person name="Gu Y."/>
            <person name="Yen J."/>
            <person name="Vogel J.H."/>
            <person name="Eyre T."/>
            <person name="Redmond S."/>
            <person name="Banerjee R."/>
            <person name="Chi J."/>
            <person name="Fu B."/>
            <person name="Langley E."/>
            <person name="Maguire S.F."/>
            <person name="Laird G.K."/>
            <person name="Lloyd D."/>
            <person name="Kenyon E."/>
            <person name="Donaldson S."/>
            <person name="Sehra H."/>
            <person name="Almeida-King J."/>
            <person name="Loveland J."/>
            <person name="Trevanion S."/>
            <person name="Jones M."/>
            <person name="Quail M."/>
            <person name="Willey D."/>
            <person name="Hunt A."/>
            <person name="Burton J."/>
            <person name="Sims S."/>
            <person name="McLay K."/>
            <person name="Plumb B."/>
            <person name="Davis J."/>
            <person name="Clee C."/>
            <person name="Oliver K."/>
            <person name="Clark R."/>
            <person name="Riddle C."/>
            <person name="Elliot D."/>
            <person name="Eliott D."/>
            <person name="Threadgold G."/>
            <person name="Harden G."/>
            <person name="Ware D."/>
            <person name="Begum S."/>
            <person name="Mortimore B."/>
            <person name="Mortimer B."/>
            <person name="Kerry G."/>
            <person name="Heath P."/>
            <person name="Phillimore B."/>
            <person name="Tracey A."/>
            <person name="Corby N."/>
            <person name="Dunn M."/>
            <person name="Johnson C."/>
            <person name="Wood J."/>
            <person name="Clark S."/>
            <person name="Pelan S."/>
            <person name="Griffiths G."/>
            <person name="Smith M."/>
            <person name="Glithero R."/>
            <person name="Howden P."/>
            <person name="Barker N."/>
            <person name="Lloyd C."/>
            <person name="Stevens C."/>
            <person name="Harley J."/>
            <person name="Holt K."/>
            <person name="Panagiotidis G."/>
            <person name="Lovell J."/>
            <person name="Beasley H."/>
            <person name="Henderson C."/>
            <person name="Gordon D."/>
            <person name="Auger K."/>
            <person name="Wright D."/>
            <person name="Collins J."/>
            <person name="Raisen C."/>
            <person name="Dyer L."/>
            <person name="Leung K."/>
            <person name="Robertson L."/>
            <person name="Ambridge K."/>
            <person name="Leongamornlert D."/>
            <person name="McGuire S."/>
            <person name="Gilderthorp R."/>
            <person name="Griffiths C."/>
            <person name="Manthravadi D."/>
            <person name="Nichol S."/>
            <person name="Barker G."/>
            <person name="Whitehead S."/>
            <person name="Kay M."/>
            <person name="Brown J."/>
            <person name="Murnane C."/>
            <person name="Gray E."/>
            <person name="Humphries M."/>
            <person name="Sycamore N."/>
            <person name="Barker D."/>
            <person name="Saunders D."/>
            <person name="Wallis J."/>
            <person name="Babbage A."/>
            <person name="Hammond S."/>
            <person name="Mashreghi-Mohammadi M."/>
            <person name="Barr L."/>
            <person name="Martin S."/>
            <person name="Wray P."/>
            <person name="Ellington A."/>
            <person name="Matthews N."/>
            <person name="Ellwood M."/>
            <person name="Woodmansey R."/>
            <person name="Clark G."/>
            <person name="Cooper J."/>
            <person name="Cooper J."/>
            <person name="Tromans A."/>
            <person name="Grafham D."/>
            <person name="Skuce C."/>
            <person name="Pandian R."/>
            <person name="Andrews R."/>
            <person name="Harrison E."/>
            <person name="Kimberley A."/>
            <person name="Garnett J."/>
            <person name="Fosker N."/>
            <person name="Hall R."/>
            <person name="Garner P."/>
            <person name="Kelly D."/>
            <person name="Bird C."/>
            <person name="Palmer S."/>
            <person name="Gehring I."/>
            <person name="Berger A."/>
            <person name="Dooley C.M."/>
            <person name="Ersan-Urun Z."/>
            <person name="Eser C."/>
            <person name="Geiger H."/>
            <person name="Geisler M."/>
            <person name="Karotki L."/>
            <person name="Kirn A."/>
            <person name="Konantz J."/>
            <person name="Konantz M."/>
            <person name="Oberlander M."/>
            <person name="Rudolph-Geiger S."/>
            <person name="Teucke M."/>
            <person name="Lanz C."/>
            <person name="Raddatz G."/>
            <person name="Osoegawa K."/>
            <person name="Zhu B."/>
            <person name="Rapp A."/>
            <person name="Widaa S."/>
            <person name="Langford C."/>
            <person name="Yang F."/>
            <person name="Schuster S.C."/>
            <person name="Carter N.P."/>
            <person name="Harrow J."/>
            <person name="Ning Z."/>
            <person name="Herrero J."/>
            <person name="Searle S.M."/>
            <person name="Enright A."/>
            <person name="Geisler R."/>
            <person name="Plasterk R.H."/>
            <person name="Lee C."/>
            <person name="Westerfield M."/>
            <person name="de Jong P.J."/>
            <person name="Zon L.I."/>
            <person name="Postlethwait J.H."/>
            <person name="Nusslein-Volhard C."/>
            <person name="Hubbard T.J."/>
            <person name="Roest Crollius H."/>
            <person name="Rogers J."/>
            <person name="Stemple D.L."/>
        </authorList>
    </citation>
    <scope>NUCLEOTIDE SEQUENCE [LARGE SCALE GENOMIC DNA]</scope>
</reference>
<reference evidence="11" key="12">
    <citation type="journal article" date="2021" name="BMC Genomics">
        <title>Transcriptome profile of the sinoatrial ring reveals conserved and novel genetic programs of the zebrafish pacemaker.</title>
        <authorList>
            <person name="Minhas R."/>
            <person name="Loeffler-Wirth H."/>
            <person name="Siddiqui Y.H."/>
            <person name="Obrebski T."/>
            <person name="Vashisht S."/>
            <person name="Abu Nahia K."/>
            <person name="Paterek A."/>
            <person name="Brzozowska A."/>
            <person name="Bugajski L."/>
            <person name="Piwocka K."/>
            <person name="Korzh V."/>
            <person name="Binder H."/>
            <person name="Winata C.L."/>
        </authorList>
    </citation>
    <scope>NUCLEOTIDE SEQUENCE</scope>
</reference>
<gene>
    <name evidence="11 12" type="primary">prom2</name>
    <name evidence="11" type="synonym">fd36c02</name>
    <name evidence="11" type="synonym">fo25d03</name>
    <name evidence="11" type="synonym">prom3</name>
    <name evidence="11" type="synonym">prominin-3</name>
    <name evidence="11" type="synonym">proml3</name>
    <name evidence="11" type="synonym">wu:fd36c02</name>
</gene>
<reference evidence="9" key="5">
    <citation type="submission" date="2010-12" db="EMBL/GenBank/DDBJ databases">
        <title>Identification and characterization of zebrafish (Danio rerio) prominin-3.</title>
        <authorList>
            <person name="Jaszai J."/>
            <person name="Fargeas C.A."/>
            <person name="Corbeil D."/>
        </authorList>
    </citation>
    <scope>NUCLEOTIDE SEQUENCE</scope>
    <source>
        <tissue evidence="9">Whole larva</tissue>
    </source>
</reference>
<proteinExistence type="evidence at transcript level"/>
<evidence type="ECO:0000256" key="7">
    <source>
        <dbReference type="SAM" id="Phobius"/>
    </source>
</evidence>
<sequence length="830" mass="91541">MKSRTKAVSWSGVLLLVLWTCASGQQSCLVEKMRPELQTPNETQSQLTLNSAFMTPIVHSFLGLVQPNPFPKDLLVRMINNFNSNTQTEMVKEVLNYEKGFLVCVAIGILYIVLMPLIGLIFACCRCCGNCGGRMQQKQTSSTNCKRRSIYCSTFIITVLILAGNICMFLSTTYTSETVKSSSNEITGILDDVKGYVSSIPQQIQQVLDESFLTVDQVKNNLNETGPLLGGLIQNGLKDSLNPAFNSITQIAQVINSTSTGLLHVNETLGQPKPKIDALKTNFSAVRQRINNTMNQPECMNCSSIQQVVDKLSLEGSLEFSDQNDLSSAVDKARNADVIGQANKGRDFFDSIPQKVKNETQGSVESALSKLNDIKGQISGVSKDLPLDFLKTIPKEISTLQQSVSVYSPEVERASLISRAIGLILSCLILLVVVCNFLGLLLGAVGLNAKQSPTDRSGTSNCGGVFLMVGVGFSFLISWIFMLVVLILFIVVGNTYTLVCVPWQSKQLIQIIDTPGMIPGFNLSKNLNLKISLNIYDIYSNCEQNAPLWTTLHLNELVDLNKYLNVSNYTQEIYQSFEAAQINIANITILSPDIKSQLNNFSNSASTMNFSTIIQHINDVSGTNLSSAADSLDFLAGKQSNQNISNQLHGEAKDLRDIQADITSNIMPLLLELNSTINNLSAVASQINASVQNVLQNVGYAQEILNYNISQIVRAESKVFVDCQMKIFLAYIQWANQTITGNVGRCRPAAAAIDRTENLLCKHLVGSLNAFWFSLGWCMLFLIPSIILSVKLAKYYRRMKYSDVYENNNLPMHPFPKANLKPEFVENAKQ</sequence>
<reference evidence="11" key="2">
    <citation type="journal article" date="2004" name="Proc. Natl. Acad. Sci. U.S.A.">
        <title>Hematopoietic gene expression profile in zebrafish kidney marrow.</title>
        <authorList>
            <person name="Song H.D."/>
            <person name="Sun X.J."/>
            <person name="Deng M."/>
            <person name="Zhang G.W."/>
            <person name="Zhou Y."/>
            <person name="Wu X.Y."/>
            <person name="Sheng Y."/>
            <person name="Chen Y."/>
            <person name="Ruan Z."/>
            <person name="Jiang C.L."/>
            <person name="Fan H.Y."/>
            <person name="Zon L.I."/>
            <person name="Kanki J.P."/>
            <person name="Liu T.X."/>
            <person name="Look A.T."/>
            <person name="Chen Z."/>
        </authorList>
    </citation>
    <scope>NUCLEOTIDE SEQUENCE</scope>
</reference>
<evidence type="ECO:0000256" key="3">
    <source>
        <dbReference type="ARBA" id="ARBA00022692"/>
    </source>
</evidence>
<dbReference type="GO" id="GO:0007507">
    <property type="term" value="P:heart development"/>
    <property type="evidence" value="ECO:0000315"/>
    <property type="project" value="ZFIN"/>
</dbReference>
<reference evidence="11" key="11">
    <citation type="journal article" date="2020" name="J. Biol. Chem.">
        <title>Prominins control ciliary length throughout the animal kingdom: New lessons from human prominin-1 and zebrafish prominin-3.</title>
        <authorList>
            <person name="Jaszai J."/>
            <person name="Thamm K."/>
            <person name="Karbanova J."/>
            <person name="Janich P."/>
            <person name="Fargeas C.A."/>
            <person name="Huttner W.B."/>
            <person name="Corbeil D."/>
        </authorList>
    </citation>
    <scope>NUCLEOTIDE SEQUENCE</scope>
</reference>
<evidence type="ECO:0000313" key="10">
    <source>
        <dbReference type="Proteomes" id="UP000000437"/>
    </source>
</evidence>
<dbReference type="ZFIN" id="ZDB-GENE-080723-16">
    <property type="gene designation" value="prom2"/>
</dbReference>
<evidence type="ECO:0000313" key="9">
    <source>
        <dbReference type="EMBL" id="ADY06443.1"/>
    </source>
</evidence>
<comment type="subcellular location">
    <subcellularLocation>
        <location evidence="1">Cell projection</location>
        <location evidence="1">Microvillus membrane</location>
        <topology evidence="1">Multi-pass membrane protein</topology>
    </subcellularLocation>
</comment>
<keyword evidence="6" id="KW-0325">Glycoprotein</keyword>
<evidence type="ECO:0000256" key="2">
    <source>
        <dbReference type="ARBA" id="ARBA00006058"/>
    </source>
</evidence>
<name>V9I0H1_DANRE</name>
<feature type="transmembrane region" description="Helical" evidence="7">
    <location>
        <begin position="420"/>
        <end position="445"/>
    </location>
</feature>
<protein>
    <submittedName>
        <fullName evidence="11">Prominin-2 precursor</fullName>
    </submittedName>
    <submittedName>
        <fullName evidence="9">Prominin-3</fullName>
    </submittedName>
</protein>
<feature type="transmembrane region" description="Helical" evidence="7">
    <location>
        <begin position="150"/>
        <end position="171"/>
    </location>
</feature>
<keyword evidence="4 7" id="KW-1133">Transmembrane helix</keyword>
<reference evidence="11" key="3">
    <citation type="journal article" date="2008" name="BMC Evol. Biol.">
        <title>Comparative genomics of Lbx loci reveals conservation of identical Lbx ohnologs in bony vertebrates.</title>
        <authorList>
            <person name="Wotton K.R."/>
            <person name="Weierud F.K."/>
            <person name="Dietrich S."/>
            <person name="Lewis K.E."/>
        </authorList>
    </citation>
    <scope>NUCLEOTIDE SEQUENCE</scope>
</reference>
<dbReference type="OrthoDB" id="6229420at2759"/>
<evidence type="ECO:0000313" key="12">
    <source>
        <dbReference type="ZFIN" id="ZDB-GENE-080723-16"/>
    </source>
</evidence>
<feature type="transmembrane region" description="Helical" evidence="7">
    <location>
        <begin position="770"/>
        <end position="790"/>
    </location>
</feature>
<reference evidence="11" key="8">
    <citation type="journal article" date="2015" name="Nat. Commun.">
        <title>RFX transcription factors are essential for hearing in mice.</title>
        <authorList>
            <person name="Elkon R."/>
            <person name="Milon B."/>
            <person name="Morrison L."/>
            <person name="Shah M."/>
            <person name="Vijayakumar S."/>
            <person name="Racherla M."/>
            <person name="Leitch C.C."/>
            <person name="Silipino L."/>
            <person name="Hadi S."/>
            <person name="Weiss-Gayet M."/>
            <person name="Barras E."/>
            <person name="Schmid C.D."/>
            <person name="Ait-Lounis A."/>
            <person name="Barnes A."/>
            <person name="Song Y."/>
            <person name="Eisenman D.J."/>
            <person name="Eliyahu E."/>
            <person name="Frolenkov G.I."/>
            <person name="Strome S.E."/>
            <person name="Durand B."/>
            <person name="Zaghloul N.A."/>
            <person name="Jones S.M."/>
            <person name="Reith W."/>
            <person name="Hertzano R."/>
        </authorList>
    </citation>
    <scope>NUCLEOTIDE SEQUENCE</scope>
</reference>
<evidence type="ECO:0000256" key="8">
    <source>
        <dbReference type="SAM" id="SignalP"/>
    </source>
</evidence>
<evidence type="ECO:0000256" key="4">
    <source>
        <dbReference type="ARBA" id="ARBA00022989"/>
    </source>
</evidence>
<reference evidence="11" key="9">
    <citation type="journal article" date="2017" name="Pflugers Arch.">
        <title>Comparative transcriptomic analysis identifies evolutionarily conserved gene products in the vertebrate renal distal convoluted tubule.</title>
        <authorList>
            <person name="Sugano Y."/>
            <person name="Cianciolo Cosentino C."/>
            <person name="Loffing-Cueni D."/>
            <person name="Neuhauss S.C.F."/>
            <person name="Loffing J."/>
        </authorList>
    </citation>
    <scope>NUCLEOTIDE SEQUENCE</scope>
</reference>
<evidence type="ECO:0000256" key="5">
    <source>
        <dbReference type="ARBA" id="ARBA00023136"/>
    </source>
</evidence>
<accession>V9I0H1</accession>
<feature type="chain" id="PRO_5035035560" evidence="8 11">
    <location>
        <begin position="25"/>
        <end position="830"/>
    </location>
</feature>
<dbReference type="CTD" id="150696"/>
<organism evidence="9">
    <name type="scientific">Danio rerio</name>
    <name type="common">Zebrafish</name>
    <name type="synonym">Brachydanio rerio</name>
    <dbReference type="NCBI Taxonomy" id="7955"/>
    <lineage>
        <taxon>Eukaryota</taxon>
        <taxon>Metazoa</taxon>
        <taxon>Chordata</taxon>
        <taxon>Craniata</taxon>
        <taxon>Vertebrata</taxon>
        <taxon>Euteleostomi</taxon>
        <taxon>Actinopterygii</taxon>
        <taxon>Neopterygii</taxon>
        <taxon>Teleostei</taxon>
        <taxon>Ostariophysi</taxon>
        <taxon>Cypriniformes</taxon>
        <taxon>Danionidae</taxon>
        <taxon>Danioninae</taxon>
        <taxon>Danio</taxon>
    </lineage>
</organism>
<dbReference type="InterPro" id="IPR008795">
    <property type="entry name" value="Prominin"/>
</dbReference>
<dbReference type="AGR" id="ZFIN:ZDB-GENE-080723-16"/>